<reference evidence="1" key="2">
    <citation type="submission" date="2025-08" db="UniProtKB">
        <authorList>
            <consortium name="Ensembl"/>
        </authorList>
    </citation>
    <scope>IDENTIFICATION</scope>
</reference>
<keyword evidence="2" id="KW-1185">Reference proteome</keyword>
<dbReference type="PANTHER" id="PTHR15333:SF2">
    <property type="entry name" value="SNRNA-ACTIVATING PROTEIN COMPLEX SUBUNIT 5"/>
    <property type="match status" value="1"/>
</dbReference>
<accession>A0A8C9SYE4</accession>
<reference evidence="1 2" key="1">
    <citation type="submission" date="2019-04" db="EMBL/GenBank/DDBJ databases">
        <authorList>
            <consortium name="Wellcome Sanger Institute Data Sharing"/>
        </authorList>
    </citation>
    <scope>NUCLEOTIDE SEQUENCE [LARGE SCALE GENOMIC DNA]</scope>
</reference>
<dbReference type="PANTHER" id="PTHR15333">
    <property type="entry name" value="SNRNA-ACTIVATING PROTEIN COMPLEX SUBUNIT 5"/>
    <property type="match status" value="1"/>
</dbReference>
<evidence type="ECO:0000313" key="2">
    <source>
        <dbReference type="Proteomes" id="UP000694397"/>
    </source>
</evidence>
<proteinExistence type="predicted"/>
<dbReference type="GO" id="GO:0006384">
    <property type="term" value="P:transcription initiation at RNA polymerase III promoter"/>
    <property type="evidence" value="ECO:0007669"/>
    <property type="project" value="InterPro"/>
</dbReference>
<sequence>MLSRLQELKKEEETLLRIKMMLQEQLNRLKVIATNLKLWAACYERMLEDFIPISSASANICCSPALASPHQNRQS</sequence>
<dbReference type="GeneTree" id="ENSGT00940000180676"/>
<dbReference type="AlphaFoldDB" id="A0A8C9SYE4"/>
<dbReference type="Proteomes" id="UP000694397">
    <property type="component" value="Chromosome 7"/>
</dbReference>
<evidence type="ECO:0000313" key="1">
    <source>
        <dbReference type="Ensembl" id="ENSSFOP00015045895.1"/>
    </source>
</evidence>
<dbReference type="GO" id="GO:0006366">
    <property type="term" value="P:transcription by RNA polymerase II"/>
    <property type="evidence" value="ECO:0007669"/>
    <property type="project" value="InterPro"/>
</dbReference>
<dbReference type="Ensembl" id="ENSSFOT00015053863.1">
    <property type="protein sequence ID" value="ENSSFOP00015045895.1"/>
    <property type="gene ID" value="ENSSFOG00015030887.1"/>
</dbReference>
<dbReference type="GO" id="GO:0005634">
    <property type="term" value="C:nucleus"/>
    <property type="evidence" value="ECO:0007669"/>
    <property type="project" value="InterPro"/>
</dbReference>
<organism evidence="1 2">
    <name type="scientific">Scleropages formosus</name>
    <name type="common">Asian bonytongue</name>
    <name type="synonym">Osteoglossum formosum</name>
    <dbReference type="NCBI Taxonomy" id="113540"/>
    <lineage>
        <taxon>Eukaryota</taxon>
        <taxon>Metazoa</taxon>
        <taxon>Chordata</taxon>
        <taxon>Craniata</taxon>
        <taxon>Vertebrata</taxon>
        <taxon>Euteleostomi</taxon>
        <taxon>Actinopterygii</taxon>
        <taxon>Neopterygii</taxon>
        <taxon>Teleostei</taxon>
        <taxon>Osteoglossocephala</taxon>
        <taxon>Osteoglossomorpha</taxon>
        <taxon>Osteoglossiformes</taxon>
        <taxon>Osteoglossidae</taxon>
        <taxon>Scleropages</taxon>
    </lineage>
</organism>
<name>A0A8C9SYE4_SCLFO</name>
<protein>
    <submittedName>
        <fullName evidence="1">Uncharacterized protein</fullName>
    </submittedName>
</protein>
<dbReference type="InterPro" id="IPR029138">
    <property type="entry name" value="SNAPC5"/>
</dbReference>
<dbReference type="Pfam" id="PF15497">
    <property type="entry name" value="SNAPC5"/>
    <property type="match status" value="1"/>
</dbReference>
<reference evidence="1" key="3">
    <citation type="submission" date="2025-09" db="UniProtKB">
        <authorList>
            <consortium name="Ensembl"/>
        </authorList>
    </citation>
    <scope>IDENTIFICATION</scope>
</reference>